<protein>
    <submittedName>
        <fullName evidence="5">Peptidoglycan-binding protein</fullName>
    </submittedName>
</protein>
<evidence type="ECO:0000256" key="2">
    <source>
        <dbReference type="ARBA" id="ARBA00023054"/>
    </source>
</evidence>
<feature type="domain" description="Peptidoglycan binding-like" evidence="4">
    <location>
        <begin position="117"/>
        <end position="168"/>
    </location>
</feature>
<dbReference type="RefSeq" id="WP_344830291.1">
    <property type="nucleotide sequence ID" value="NZ_BAAAUV010000009.1"/>
</dbReference>
<gene>
    <name evidence="5" type="ORF">GCM10010468_39720</name>
</gene>
<feature type="signal peptide" evidence="3">
    <location>
        <begin position="1"/>
        <end position="23"/>
    </location>
</feature>
<name>A0ABP6QC69_9ACTN</name>
<dbReference type="InterPro" id="IPR002477">
    <property type="entry name" value="Peptidoglycan-bd-like"/>
</dbReference>
<organism evidence="5 6">
    <name type="scientific">Actinocorallia longicatena</name>
    <dbReference type="NCBI Taxonomy" id="111803"/>
    <lineage>
        <taxon>Bacteria</taxon>
        <taxon>Bacillati</taxon>
        <taxon>Actinomycetota</taxon>
        <taxon>Actinomycetes</taxon>
        <taxon>Streptosporangiales</taxon>
        <taxon>Thermomonosporaceae</taxon>
        <taxon>Actinocorallia</taxon>
    </lineage>
</organism>
<keyword evidence="6" id="KW-1185">Reference proteome</keyword>
<dbReference type="PANTHER" id="PTHR32347">
    <property type="entry name" value="EFFLUX SYSTEM COMPONENT YKNX-RELATED"/>
    <property type="match status" value="1"/>
</dbReference>
<evidence type="ECO:0000313" key="5">
    <source>
        <dbReference type="EMBL" id="GAA3217169.1"/>
    </source>
</evidence>
<dbReference type="InterPro" id="IPR036366">
    <property type="entry name" value="PGBDSf"/>
</dbReference>
<evidence type="ECO:0000259" key="4">
    <source>
        <dbReference type="Pfam" id="PF01471"/>
    </source>
</evidence>
<evidence type="ECO:0000256" key="3">
    <source>
        <dbReference type="SAM" id="SignalP"/>
    </source>
</evidence>
<comment type="caution">
    <text evidence="5">The sequence shown here is derived from an EMBL/GenBank/DDBJ whole genome shotgun (WGS) entry which is preliminary data.</text>
</comment>
<dbReference type="InterPro" id="IPR050465">
    <property type="entry name" value="UPF0194_transport"/>
</dbReference>
<dbReference type="Pfam" id="PF01471">
    <property type="entry name" value="PG_binding_1"/>
    <property type="match status" value="1"/>
</dbReference>
<feature type="chain" id="PRO_5047361618" evidence="3">
    <location>
        <begin position="24"/>
        <end position="343"/>
    </location>
</feature>
<dbReference type="PANTHER" id="PTHR32347:SF14">
    <property type="entry name" value="EFFLUX SYSTEM COMPONENT YKNX-RELATED"/>
    <property type="match status" value="1"/>
</dbReference>
<sequence length="343" mass="35679">MRRRRALAAGAVVVAASGGGLFAVLQDGSTQPAAAKSVKTADIERGDLVDTENVDGTLTYGDERNLTAGPAGVVTWTPAEGAIVKRGKSLAKIDGSPVTLMYGRIPMYRQLGSGTEGKDVKQLEANLKALGYGDDLTVDEDYTSATASAVREWQEDRGLDETGTVTADQIVFQPGAVRVKEVKTAVGARGPAGFSVTGTTRTVHVDLVATAQNLARLGAKATVNLPSGDSFDGRITTVGTVAKKVSQDSEETVDLEISLGKAKTGRIDQAPVTVDLESERRKNVLSVPVEALIALSEGGFGVEVSENGATRLTGVELGVFGDGRVEVEGEGLKEGMKVTVPHG</sequence>
<comment type="subcellular location">
    <subcellularLocation>
        <location evidence="1">Cell envelope</location>
    </subcellularLocation>
</comment>
<proteinExistence type="predicted"/>
<accession>A0ABP6QC69</accession>
<dbReference type="SUPFAM" id="SSF47090">
    <property type="entry name" value="PGBD-like"/>
    <property type="match status" value="1"/>
</dbReference>
<dbReference type="Proteomes" id="UP001501237">
    <property type="component" value="Unassembled WGS sequence"/>
</dbReference>
<dbReference type="InterPro" id="IPR036365">
    <property type="entry name" value="PGBD-like_sf"/>
</dbReference>
<dbReference type="Gene3D" id="2.40.420.20">
    <property type="match status" value="1"/>
</dbReference>
<dbReference type="EMBL" id="BAAAUV010000009">
    <property type="protein sequence ID" value="GAA3217169.1"/>
    <property type="molecule type" value="Genomic_DNA"/>
</dbReference>
<reference evidence="6" key="1">
    <citation type="journal article" date="2019" name="Int. J. Syst. Evol. Microbiol.">
        <title>The Global Catalogue of Microorganisms (GCM) 10K type strain sequencing project: providing services to taxonomists for standard genome sequencing and annotation.</title>
        <authorList>
            <consortium name="The Broad Institute Genomics Platform"/>
            <consortium name="The Broad Institute Genome Sequencing Center for Infectious Disease"/>
            <person name="Wu L."/>
            <person name="Ma J."/>
        </authorList>
    </citation>
    <scope>NUCLEOTIDE SEQUENCE [LARGE SCALE GENOMIC DNA]</scope>
    <source>
        <strain evidence="6">JCM 9377</strain>
    </source>
</reference>
<keyword evidence="2" id="KW-0175">Coiled coil</keyword>
<evidence type="ECO:0000256" key="1">
    <source>
        <dbReference type="ARBA" id="ARBA00004196"/>
    </source>
</evidence>
<dbReference type="Gene3D" id="1.10.101.10">
    <property type="entry name" value="PGBD-like superfamily/PGBD"/>
    <property type="match status" value="1"/>
</dbReference>
<evidence type="ECO:0000313" key="6">
    <source>
        <dbReference type="Proteomes" id="UP001501237"/>
    </source>
</evidence>
<keyword evidence="3" id="KW-0732">Signal</keyword>